<keyword evidence="3" id="KW-1185">Reference proteome</keyword>
<gene>
    <name evidence="2" type="ORF">NHX12_027536</name>
</gene>
<accession>A0A9Q0EDX4</accession>
<dbReference type="OrthoDB" id="8955051at2759"/>
<dbReference type="EMBL" id="JANIIK010000043">
    <property type="protein sequence ID" value="KAJ3605490.1"/>
    <property type="molecule type" value="Genomic_DNA"/>
</dbReference>
<organism evidence="2 3">
    <name type="scientific">Muraenolepis orangiensis</name>
    <name type="common">Patagonian moray cod</name>
    <dbReference type="NCBI Taxonomy" id="630683"/>
    <lineage>
        <taxon>Eukaryota</taxon>
        <taxon>Metazoa</taxon>
        <taxon>Chordata</taxon>
        <taxon>Craniata</taxon>
        <taxon>Vertebrata</taxon>
        <taxon>Euteleostomi</taxon>
        <taxon>Actinopterygii</taxon>
        <taxon>Neopterygii</taxon>
        <taxon>Teleostei</taxon>
        <taxon>Neoteleostei</taxon>
        <taxon>Acanthomorphata</taxon>
        <taxon>Zeiogadaria</taxon>
        <taxon>Gadariae</taxon>
        <taxon>Gadiformes</taxon>
        <taxon>Muraenolepidoidei</taxon>
        <taxon>Muraenolepididae</taxon>
        <taxon>Muraenolepis</taxon>
    </lineage>
</organism>
<sequence length="145" mass="16540">MRRSGSREVLTQDPSPPPSFIPEPPKVRTQSTSRTDSSRGYDSHSSSTLSSEAPGASRPLPPPEEDPASRSFMGKVKAFEKMEHLAKAQRILELQEAENARLEIAQKHPDIYAYDEDEEEYRRQLADQTKRGYNYNPKKYKDTEL</sequence>
<evidence type="ECO:0000313" key="2">
    <source>
        <dbReference type="EMBL" id="KAJ3605490.1"/>
    </source>
</evidence>
<feature type="compositionally biased region" description="Pro residues" evidence="1">
    <location>
        <begin position="14"/>
        <end position="24"/>
    </location>
</feature>
<feature type="compositionally biased region" description="Basic and acidic residues" evidence="1">
    <location>
        <begin position="120"/>
        <end position="130"/>
    </location>
</feature>
<feature type="region of interest" description="Disordered" evidence="1">
    <location>
        <begin position="115"/>
        <end position="145"/>
    </location>
</feature>
<name>A0A9Q0EDX4_9TELE</name>
<evidence type="ECO:0000256" key="1">
    <source>
        <dbReference type="SAM" id="MobiDB-lite"/>
    </source>
</evidence>
<proteinExistence type="predicted"/>
<dbReference type="AlphaFoldDB" id="A0A9Q0EDX4"/>
<feature type="region of interest" description="Disordered" evidence="1">
    <location>
        <begin position="1"/>
        <end position="73"/>
    </location>
</feature>
<protein>
    <submittedName>
        <fullName evidence="2">Uncharacterized protein</fullName>
    </submittedName>
</protein>
<comment type="caution">
    <text evidence="2">The sequence shown here is derived from an EMBL/GenBank/DDBJ whole genome shotgun (WGS) entry which is preliminary data.</text>
</comment>
<reference evidence="2" key="1">
    <citation type="submission" date="2022-07" db="EMBL/GenBank/DDBJ databases">
        <title>Chromosome-level genome of Muraenolepis orangiensis.</title>
        <authorList>
            <person name="Kim J."/>
        </authorList>
    </citation>
    <scope>NUCLEOTIDE SEQUENCE</scope>
    <source>
        <strain evidence="2">KU_S4_2022</strain>
        <tissue evidence="2">Muscle</tissue>
    </source>
</reference>
<evidence type="ECO:0000313" key="3">
    <source>
        <dbReference type="Proteomes" id="UP001148018"/>
    </source>
</evidence>
<dbReference type="Proteomes" id="UP001148018">
    <property type="component" value="Unassembled WGS sequence"/>
</dbReference>